<proteinExistence type="predicted"/>
<dbReference type="EMBL" id="BPLR01012405">
    <property type="protein sequence ID" value="GIY53783.1"/>
    <property type="molecule type" value="Genomic_DNA"/>
</dbReference>
<comment type="caution">
    <text evidence="1">The sequence shown here is derived from an EMBL/GenBank/DDBJ whole genome shotgun (WGS) entry which is preliminary data.</text>
</comment>
<accession>A0AAV4U7K2</accession>
<name>A0AAV4U7K2_CAEEX</name>
<protein>
    <submittedName>
        <fullName evidence="1">Uncharacterized protein</fullName>
    </submittedName>
</protein>
<dbReference type="Proteomes" id="UP001054945">
    <property type="component" value="Unassembled WGS sequence"/>
</dbReference>
<sequence>MGPLPWRTQLTVGLRFQKTVASVIKRFFDLVENRKCSKKNSRNREFFRQRVEWYGNSCTGKRGRNFQVVPCSST</sequence>
<evidence type="ECO:0000313" key="2">
    <source>
        <dbReference type="Proteomes" id="UP001054945"/>
    </source>
</evidence>
<keyword evidence="2" id="KW-1185">Reference proteome</keyword>
<evidence type="ECO:0000313" key="1">
    <source>
        <dbReference type="EMBL" id="GIY53783.1"/>
    </source>
</evidence>
<organism evidence="1 2">
    <name type="scientific">Caerostris extrusa</name>
    <name type="common">Bark spider</name>
    <name type="synonym">Caerostris bankana</name>
    <dbReference type="NCBI Taxonomy" id="172846"/>
    <lineage>
        <taxon>Eukaryota</taxon>
        <taxon>Metazoa</taxon>
        <taxon>Ecdysozoa</taxon>
        <taxon>Arthropoda</taxon>
        <taxon>Chelicerata</taxon>
        <taxon>Arachnida</taxon>
        <taxon>Araneae</taxon>
        <taxon>Araneomorphae</taxon>
        <taxon>Entelegynae</taxon>
        <taxon>Araneoidea</taxon>
        <taxon>Araneidae</taxon>
        <taxon>Caerostris</taxon>
    </lineage>
</organism>
<gene>
    <name evidence="1" type="ORF">CEXT_12711</name>
</gene>
<dbReference type="AlphaFoldDB" id="A0AAV4U7K2"/>
<reference evidence="1 2" key="1">
    <citation type="submission" date="2021-06" db="EMBL/GenBank/DDBJ databases">
        <title>Caerostris extrusa draft genome.</title>
        <authorList>
            <person name="Kono N."/>
            <person name="Arakawa K."/>
        </authorList>
    </citation>
    <scope>NUCLEOTIDE SEQUENCE [LARGE SCALE GENOMIC DNA]</scope>
</reference>